<dbReference type="Pfam" id="PF01926">
    <property type="entry name" value="MMR_HSR1"/>
    <property type="match status" value="1"/>
</dbReference>
<dbReference type="PANTHER" id="PTHR45709">
    <property type="entry name" value="LARGE SUBUNIT GTPASE 1 HOMOLOG-RELATED"/>
    <property type="match status" value="1"/>
</dbReference>
<feature type="region of interest" description="Disordered" evidence="6">
    <location>
        <begin position="538"/>
        <end position="605"/>
    </location>
</feature>
<evidence type="ECO:0000256" key="3">
    <source>
        <dbReference type="ARBA" id="ARBA00023134"/>
    </source>
</evidence>
<dbReference type="InterPro" id="IPR027417">
    <property type="entry name" value="P-loop_NTPase"/>
</dbReference>
<comment type="function">
    <text evidence="4">Possible regulatory or functional link with the histocompatibility cluster.</text>
</comment>
<evidence type="ECO:0000313" key="9">
    <source>
        <dbReference type="Proteomes" id="UP000192578"/>
    </source>
</evidence>
<name>A0A1W0WTZ2_HYPEX</name>
<gene>
    <name evidence="8" type="ORF">BV898_07308</name>
</gene>
<feature type="compositionally biased region" description="Acidic residues" evidence="6">
    <location>
        <begin position="576"/>
        <end position="587"/>
    </location>
</feature>
<evidence type="ECO:0000256" key="2">
    <source>
        <dbReference type="ARBA" id="ARBA00022741"/>
    </source>
</evidence>
<dbReference type="GO" id="GO:0003924">
    <property type="term" value="F:GTPase activity"/>
    <property type="evidence" value="ECO:0007669"/>
    <property type="project" value="InterPro"/>
</dbReference>
<evidence type="ECO:0000256" key="5">
    <source>
        <dbReference type="ARBA" id="ARBA00039902"/>
    </source>
</evidence>
<dbReference type="InterPro" id="IPR006073">
    <property type="entry name" value="GTP-bd"/>
</dbReference>
<keyword evidence="2" id="KW-0547">Nucleotide-binding</keyword>
<dbReference type="InterPro" id="IPR030378">
    <property type="entry name" value="G_CP_dom"/>
</dbReference>
<dbReference type="SUPFAM" id="SSF52540">
    <property type="entry name" value="P-loop containing nucleoside triphosphate hydrolases"/>
    <property type="match status" value="1"/>
</dbReference>
<dbReference type="EMBL" id="MTYJ01000047">
    <property type="protein sequence ID" value="OQV18678.1"/>
    <property type="molecule type" value="Genomic_DNA"/>
</dbReference>
<reference evidence="9" key="1">
    <citation type="submission" date="2017-01" db="EMBL/GenBank/DDBJ databases">
        <title>Comparative genomics of anhydrobiosis in the tardigrade Hypsibius dujardini.</title>
        <authorList>
            <person name="Yoshida Y."/>
            <person name="Koutsovoulos G."/>
            <person name="Laetsch D."/>
            <person name="Stevens L."/>
            <person name="Kumar S."/>
            <person name="Horikawa D."/>
            <person name="Ishino K."/>
            <person name="Komine S."/>
            <person name="Tomita M."/>
            <person name="Blaxter M."/>
            <person name="Arakawa K."/>
        </authorList>
    </citation>
    <scope>NUCLEOTIDE SEQUENCE [LARGE SCALE GENOMIC DNA]</scope>
    <source>
        <strain evidence="9">Z151</strain>
    </source>
</reference>
<comment type="caution">
    <text evidence="8">The sequence shown here is derived from an EMBL/GenBank/DDBJ whole genome shotgun (WGS) entry which is preliminary data.</text>
</comment>
<dbReference type="Gene3D" id="3.40.50.300">
    <property type="entry name" value="P-loop containing nucleotide triphosphate hydrolases"/>
    <property type="match status" value="1"/>
</dbReference>
<dbReference type="PANTHER" id="PTHR45709:SF3">
    <property type="entry name" value="GUANINE NUCLEOTIDE-BINDING PROTEIN-LIKE 1"/>
    <property type="match status" value="1"/>
</dbReference>
<dbReference type="OrthoDB" id="391988at2759"/>
<dbReference type="Proteomes" id="UP000192578">
    <property type="component" value="Unassembled WGS sequence"/>
</dbReference>
<sequence>MSKKLFSSKQKKVQLQEKRVRKQSRDGFGSESGDESEDRRAGPAISVAKLNQQPKRIGRRDQQKTQQEYDSNRYRLHFYRESKDVLQRKKEESSLPIKNADESSMEMSLQEIYQPGTELDFPKRPSWSFAMSKEELDAKEQRYFKNYVENIFKAHADSEDLSYFELNLETWRQLWRVIEMSDIFLVIVDLRFPVLHFPPTLYKYITEETNKSMMLVLNKIDFVPAPLAIAWKKYFEITYPSLKVILFGSAPRAAVDVRETFKKKKPVKQKNYQICFGAEQIFDVCKSLTEGKVNLAEWKERLGRGDVSGVKIDPTTSKAAEGSLPANPTSLKNAEKFKDGMLTIGCIGEPNVGKSSVINALFGRKVVSVSKTPGHTKHFQTIFLAPNVRLCDCPGLVFPATAPKVLQILGGIYPISQVSDPVSVVGYLAARVPLIELLKIKHPRLEESGQSKTETLQWSAMDICEAWAIKRSFYTAKAARPDVYRAANHLLRVTLEGKICLRMYPPGYTDSKAEYARLPETLALQKQLLGLEALLGGGDGEATAPNEGEIFDDSDDDDSVDGEGQQAPAGERGRSEEEESAKDEDEDAGRLVMGSNPFALLDESN</sequence>
<accession>A0A1W0WTZ2</accession>
<feature type="region of interest" description="Disordered" evidence="6">
    <location>
        <begin position="1"/>
        <end position="73"/>
    </location>
</feature>
<dbReference type="InterPro" id="IPR043358">
    <property type="entry name" value="GNL1-like"/>
</dbReference>
<dbReference type="AlphaFoldDB" id="A0A1W0WTZ2"/>
<feature type="domain" description="CP-type G" evidence="7">
    <location>
        <begin position="171"/>
        <end position="399"/>
    </location>
</feature>
<keyword evidence="3" id="KW-0342">GTP-binding</keyword>
<keyword evidence="9" id="KW-1185">Reference proteome</keyword>
<feature type="compositionally biased region" description="Acidic residues" evidence="6">
    <location>
        <begin position="549"/>
        <end position="561"/>
    </location>
</feature>
<evidence type="ECO:0000256" key="4">
    <source>
        <dbReference type="ARBA" id="ARBA00037770"/>
    </source>
</evidence>
<evidence type="ECO:0000256" key="1">
    <source>
        <dbReference type="ARBA" id="ARBA00022553"/>
    </source>
</evidence>
<evidence type="ECO:0000256" key="6">
    <source>
        <dbReference type="SAM" id="MobiDB-lite"/>
    </source>
</evidence>
<dbReference type="PROSITE" id="PS51721">
    <property type="entry name" value="G_CP"/>
    <property type="match status" value="1"/>
</dbReference>
<proteinExistence type="predicted"/>
<keyword evidence="1" id="KW-0597">Phosphoprotein</keyword>
<dbReference type="GO" id="GO:0005525">
    <property type="term" value="F:GTP binding"/>
    <property type="evidence" value="ECO:0007669"/>
    <property type="project" value="UniProtKB-KW"/>
</dbReference>
<evidence type="ECO:0000259" key="7">
    <source>
        <dbReference type="PROSITE" id="PS51721"/>
    </source>
</evidence>
<organism evidence="8 9">
    <name type="scientific">Hypsibius exemplaris</name>
    <name type="common">Freshwater tardigrade</name>
    <dbReference type="NCBI Taxonomy" id="2072580"/>
    <lineage>
        <taxon>Eukaryota</taxon>
        <taxon>Metazoa</taxon>
        <taxon>Ecdysozoa</taxon>
        <taxon>Tardigrada</taxon>
        <taxon>Eutardigrada</taxon>
        <taxon>Parachela</taxon>
        <taxon>Hypsibioidea</taxon>
        <taxon>Hypsibiidae</taxon>
        <taxon>Hypsibius</taxon>
    </lineage>
</organism>
<dbReference type="PRINTS" id="PR00326">
    <property type="entry name" value="GTP1OBG"/>
</dbReference>
<evidence type="ECO:0000313" key="8">
    <source>
        <dbReference type="EMBL" id="OQV18678.1"/>
    </source>
</evidence>
<dbReference type="CDD" id="cd01857">
    <property type="entry name" value="HSR1_MMR1"/>
    <property type="match status" value="1"/>
</dbReference>
<protein>
    <recommendedName>
        <fullName evidence="5">Guanine nucleotide-binding protein-like 1</fullName>
    </recommendedName>
</protein>